<organism evidence="2 3">
    <name type="scientific">Trichoplax adhaerens</name>
    <name type="common">Trichoplax reptans</name>
    <dbReference type="NCBI Taxonomy" id="10228"/>
    <lineage>
        <taxon>Eukaryota</taxon>
        <taxon>Metazoa</taxon>
        <taxon>Placozoa</taxon>
        <taxon>Uniplacotomia</taxon>
        <taxon>Trichoplacea</taxon>
        <taxon>Trichoplacidae</taxon>
        <taxon>Trichoplax</taxon>
    </lineage>
</organism>
<dbReference type="HOGENOM" id="CLU_977710_0_0_1"/>
<dbReference type="KEGG" id="tad:TRIADDRAFT_51327"/>
<sequence length="285" mass="32993">MQNLRKPPKQQANKFIHLSRILLNLSIIFNLSFQQCMATNPQTDNIPYGIGNATVTIIGNQATIIIPFAANINPENLNHAKHLISYQWFSSNCQTGQVNFRDKTKSNPFLYNLPYGEIHYSFIIFSFYTCLKMKVNLTSIIQGDVLASNQSKGVEYVDVNPYVRFFSWRTKDYAIPNAPRRIRIKADLSKEGAQVLMDSSSWTYNLIDNKLTCRVKIKSINLAANKSKCINFKQDRMNFRSCREFRVLMEYILHFIGGRKTLLLKECRDSINPFYIIQFFIFPIA</sequence>
<feature type="chain" id="PRO_5002798111" evidence="1">
    <location>
        <begin position="39"/>
        <end position="285"/>
    </location>
</feature>
<accession>B3RII2</accession>
<dbReference type="Proteomes" id="UP000009022">
    <property type="component" value="Unassembled WGS sequence"/>
</dbReference>
<feature type="signal peptide" evidence="1">
    <location>
        <begin position="1"/>
        <end position="38"/>
    </location>
</feature>
<proteinExistence type="predicted"/>
<dbReference type="EMBL" id="DS985241">
    <property type="protein sequence ID" value="EDV28425.1"/>
    <property type="molecule type" value="Genomic_DNA"/>
</dbReference>
<dbReference type="InParanoid" id="B3RII2"/>
<dbReference type="GeneID" id="6748842"/>
<evidence type="ECO:0000313" key="3">
    <source>
        <dbReference type="Proteomes" id="UP000009022"/>
    </source>
</evidence>
<gene>
    <name evidence="2" type="ORF">TRIADDRAFT_51327</name>
</gene>
<reference evidence="2 3" key="1">
    <citation type="journal article" date="2008" name="Nature">
        <title>The Trichoplax genome and the nature of placozoans.</title>
        <authorList>
            <person name="Srivastava M."/>
            <person name="Begovic E."/>
            <person name="Chapman J."/>
            <person name="Putnam N.H."/>
            <person name="Hellsten U."/>
            <person name="Kawashima T."/>
            <person name="Kuo A."/>
            <person name="Mitros T."/>
            <person name="Salamov A."/>
            <person name="Carpenter M.L."/>
            <person name="Signorovitch A.Y."/>
            <person name="Moreno M.A."/>
            <person name="Kamm K."/>
            <person name="Grimwood J."/>
            <person name="Schmutz J."/>
            <person name="Shapiro H."/>
            <person name="Grigoriev I.V."/>
            <person name="Buss L.W."/>
            <person name="Schierwater B."/>
            <person name="Dellaporta S.L."/>
            <person name="Rokhsar D.S."/>
        </authorList>
    </citation>
    <scope>NUCLEOTIDE SEQUENCE [LARGE SCALE GENOMIC DNA]</scope>
    <source>
        <strain evidence="2 3">Grell-BS-1999</strain>
    </source>
</reference>
<evidence type="ECO:0000256" key="1">
    <source>
        <dbReference type="SAM" id="SignalP"/>
    </source>
</evidence>
<dbReference type="CTD" id="6748842"/>
<protein>
    <submittedName>
        <fullName evidence="2">Uncharacterized protein</fullName>
    </submittedName>
</protein>
<dbReference type="RefSeq" id="XP_002107627.1">
    <property type="nucleotide sequence ID" value="XM_002107591.1"/>
</dbReference>
<dbReference type="AlphaFoldDB" id="B3RII2"/>
<keyword evidence="1" id="KW-0732">Signal</keyword>
<keyword evidence="3" id="KW-1185">Reference proteome</keyword>
<evidence type="ECO:0000313" key="2">
    <source>
        <dbReference type="EMBL" id="EDV28425.1"/>
    </source>
</evidence>
<name>B3RII2_TRIAD</name>